<evidence type="ECO:0000313" key="2">
    <source>
        <dbReference type="EMBL" id="KAL2060960.1"/>
    </source>
</evidence>
<feature type="domain" description="Carboxymuconolactone decarboxylase-like" evidence="1">
    <location>
        <begin position="39"/>
        <end position="111"/>
    </location>
</feature>
<dbReference type="Gene3D" id="1.20.1290.10">
    <property type="entry name" value="AhpD-like"/>
    <property type="match status" value="1"/>
</dbReference>
<dbReference type="SUPFAM" id="SSF69118">
    <property type="entry name" value="AhpD-like"/>
    <property type="match status" value="1"/>
</dbReference>
<evidence type="ECO:0000259" key="1">
    <source>
        <dbReference type="Pfam" id="PF02627"/>
    </source>
</evidence>
<reference evidence="2 3" key="1">
    <citation type="journal article" date="2024" name="Commun. Biol.">
        <title>Comparative genomic analysis of thermophilic fungi reveals convergent evolutionary adaptations and gene losses.</title>
        <authorList>
            <person name="Steindorff A.S."/>
            <person name="Aguilar-Pontes M.V."/>
            <person name="Robinson A.J."/>
            <person name="Andreopoulos B."/>
            <person name="LaButti K."/>
            <person name="Kuo A."/>
            <person name="Mondo S."/>
            <person name="Riley R."/>
            <person name="Otillar R."/>
            <person name="Haridas S."/>
            <person name="Lipzen A."/>
            <person name="Grimwood J."/>
            <person name="Schmutz J."/>
            <person name="Clum A."/>
            <person name="Reid I.D."/>
            <person name="Moisan M.C."/>
            <person name="Butler G."/>
            <person name="Nguyen T.T.M."/>
            <person name="Dewar K."/>
            <person name="Conant G."/>
            <person name="Drula E."/>
            <person name="Henrissat B."/>
            <person name="Hansel C."/>
            <person name="Singer S."/>
            <person name="Hutchinson M.I."/>
            <person name="de Vries R.P."/>
            <person name="Natvig D.O."/>
            <person name="Powell A.J."/>
            <person name="Tsang A."/>
            <person name="Grigoriev I.V."/>
        </authorList>
    </citation>
    <scope>NUCLEOTIDE SEQUENCE [LARGE SCALE GENOMIC DNA]</scope>
    <source>
        <strain evidence="2 3">CBS 494.80</strain>
    </source>
</reference>
<dbReference type="PANTHER" id="PTHR34846:SF5">
    <property type="entry name" value="CARBOXYMUCONOLACTONE DECARBOXYLASE-LIKE DOMAIN-CONTAINING PROTEIN"/>
    <property type="match status" value="1"/>
</dbReference>
<keyword evidence="3" id="KW-1185">Reference proteome</keyword>
<comment type="caution">
    <text evidence="2">The sequence shown here is derived from an EMBL/GenBank/DDBJ whole genome shotgun (WGS) entry which is preliminary data.</text>
</comment>
<organism evidence="2 3">
    <name type="scientific">Oculimacula yallundae</name>
    <dbReference type="NCBI Taxonomy" id="86028"/>
    <lineage>
        <taxon>Eukaryota</taxon>
        <taxon>Fungi</taxon>
        <taxon>Dikarya</taxon>
        <taxon>Ascomycota</taxon>
        <taxon>Pezizomycotina</taxon>
        <taxon>Leotiomycetes</taxon>
        <taxon>Helotiales</taxon>
        <taxon>Ploettnerulaceae</taxon>
        <taxon>Oculimacula</taxon>
    </lineage>
</organism>
<dbReference type="InterPro" id="IPR029032">
    <property type="entry name" value="AhpD-like"/>
</dbReference>
<proteinExistence type="predicted"/>
<sequence>MSPVRIPYRPASVLPVGIPPLNLFRMWAHSPSTLPHAISLGTACFRDTSLSPYQRELVCLLNALRLSCEYQCKQHIQIARTTGVSESQIEALSSGDITSDVWSSQEKALLAFVDEVIAGPVVSDLTFNNARRCFSDQTLVEIVTMQGFYYSLARIATVFRVDFEHTSRDAQESQDARNGDGS</sequence>
<evidence type="ECO:0000313" key="3">
    <source>
        <dbReference type="Proteomes" id="UP001595075"/>
    </source>
</evidence>
<dbReference type="InterPro" id="IPR003779">
    <property type="entry name" value="CMD-like"/>
</dbReference>
<dbReference type="EMBL" id="JAZHXI010000020">
    <property type="protein sequence ID" value="KAL2060960.1"/>
    <property type="molecule type" value="Genomic_DNA"/>
</dbReference>
<protein>
    <recommendedName>
        <fullName evidence="1">Carboxymuconolactone decarboxylase-like domain-containing protein</fullName>
    </recommendedName>
</protein>
<gene>
    <name evidence="2" type="ORF">VTL71DRAFT_9012</name>
</gene>
<name>A0ABR4BTN1_9HELO</name>
<accession>A0ABR4BTN1</accession>
<dbReference type="Pfam" id="PF02627">
    <property type="entry name" value="CMD"/>
    <property type="match status" value="1"/>
</dbReference>
<dbReference type="PANTHER" id="PTHR34846">
    <property type="entry name" value="4-CARBOXYMUCONOLACTONE DECARBOXYLASE FAMILY PROTEIN (AFU_ORTHOLOGUE AFUA_6G11590)"/>
    <property type="match status" value="1"/>
</dbReference>
<dbReference type="Proteomes" id="UP001595075">
    <property type="component" value="Unassembled WGS sequence"/>
</dbReference>